<accession>A0A6J4V0Z0</accession>
<feature type="compositionally biased region" description="Pro residues" evidence="1">
    <location>
        <begin position="1"/>
        <end position="11"/>
    </location>
</feature>
<reference evidence="2" key="1">
    <citation type="submission" date="2020-02" db="EMBL/GenBank/DDBJ databases">
        <authorList>
            <person name="Meier V. D."/>
        </authorList>
    </citation>
    <scope>NUCLEOTIDE SEQUENCE</scope>
    <source>
        <strain evidence="2">AVDCRST_MAG19</strain>
    </source>
</reference>
<proteinExistence type="predicted"/>
<feature type="non-terminal residue" evidence="2">
    <location>
        <position position="1"/>
    </location>
</feature>
<gene>
    <name evidence="2" type="ORF">AVDCRST_MAG19-2287</name>
</gene>
<feature type="non-terminal residue" evidence="2">
    <location>
        <position position="59"/>
    </location>
</feature>
<name>A0A6J4V0Z0_9BACT</name>
<evidence type="ECO:0000256" key="1">
    <source>
        <dbReference type="SAM" id="MobiDB-lite"/>
    </source>
</evidence>
<feature type="region of interest" description="Disordered" evidence="1">
    <location>
        <begin position="1"/>
        <end position="59"/>
    </location>
</feature>
<feature type="compositionally biased region" description="Gly residues" evidence="1">
    <location>
        <begin position="43"/>
        <end position="59"/>
    </location>
</feature>
<feature type="compositionally biased region" description="Low complexity" evidence="1">
    <location>
        <begin position="24"/>
        <end position="34"/>
    </location>
</feature>
<dbReference type="AlphaFoldDB" id="A0A6J4V0Z0"/>
<organism evidence="2">
    <name type="scientific">uncultured Thermomicrobiales bacterium</name>
    <dbReference type="NCBI Taxonomy" id="1645740"/>
    <lineage>
        <taxon>Bacteria</taxon>
        <taxon>Pseudomonadati</taxon>
        <taxon>Thermomicrobiota</taxon>
        <taxon>Thermomicrobia</taxon>
        <taxon>Thermomicrobiales</taxon>
        <taxon>environmental samples</taxon>
    </lineage>
</organism>
<protein>
    <submittedName>
        <fullName evidence="2">Uncharacterized protein</fullName>
    </submittedName>
</protein>
<evidence type="ECO:0000313" key="2">
    <source>
        <dbReference type="EMBL" id="CAA9566310.1"/>
    </source>
</evidence>
<sequence>GGPGVPGPAPRLPRGRARPDRPRVAAPAAAALCRPGDRRGRARGTGGARLGAGRCPGGG</sequence>
<dbReference type="EMBL" id="CADCWL010000106">
    <property type="protein sequence ID" value="CAA9566310.1"/>
    <property type="molecule type" value="Genomic_DNA"/>
</dbReference>